<dbReference type="Proteomes" id="UP000281118">
    <property type="component" value="Unassembled WGS sequence"/>
</dbReference>
<keyword evidence="1" id="KW-0472">Membrane</keyword>
<sequence>MAPWQASSRDLAGLLQRGACSARSLIMGALLSLIPVFSQLLDKILPDKTAADAAKLKLVEMAQQGELAQLQADTAIATAQTEINKVEASSTRLFVAGWRPFVGWICGFAVGFKFIGGPALFMVAQAIGHPVELPVIETSELWPLLLGMLGLGGLRTVEKVKGAA</sequence>
<dbReference type="Pfam" id="PF11351">
    <property type="entry name" value="GTA_holin_3TM"/>
    <property type="match status" value="1"/>
</dbReference>
<evidence type="ECO:0000313" key="3">
    <source>
        <dbReference type="Proteomes" id="UP000281118"/>
    </source>
</evidence>
<dbReference type="EMBL" id="RXFT01000007">
    <property type="protein sequence ID" value="RUR69083.1"/>
    <property type="molecule type" value="Genomic_DNA"/>
</dbReference>
<dbReference type="AlphaFoldDB" id="A0A433MME2"/>
<evidence type="ECO:0000313" key="2">
    <source>
        <dbReference type="EMBL" id="RUR69083.1"/>
    </source>
</evidence>
<proteinExistence type="predicted"/>
<reference evidence="2 3" key="1">
    <citation type="submission" date="2018-12" db="EMBL/GenBank/DDBJ databases">
        <title>The genome sequences of Variovorax guangxiensis DSM 27352.</title>
        <authorList>
            <person name="Gao J."/>
            <person name="Sun J."/>
        </authorList>
    </citation>
    <scope>NUCLEOTIDE SEQUENCE [LARGE SCALE GENOMIC DNA]</scope>
    <source>
        <strain evidence="2 3">DSM 27352</strain>
    </source>
</reference>
<keyword evidence="1" id="KW-0812">Transmembrane</keyword>
<dbReference type="OrthoDB" id="1433389at2"/>
<evidence type="ECO:0000256" key="1">
    <source>
        <dbReference type="SAM" id="Phobius"/>
    </source>
</evidence>
<keyword evidence="1" id="KW-1133">Transmembrane helix</keyword>
<organism evidence="2 3">
    <name type="scientific">Variovorax guangxiensis</name>
    <dbReference type="NCBI Taxonomy" id="1775474"/>
    <lineage>
        <taxon>Bacteria</taxon>
        <taxon>Pseudomonadati</taxon>
        <taxon>Pseudomonadota</taxon>
        <taxon>Betaproteobacteria</taxon>
        <taxon>Burkholderiales</taxon>
        <taxon>Comamonadaceae</taxon>
        <taxon>Variovorax</taxon>
    </lineage>
</organism>
<dbReference type="InterPro" id="IPR021497">
    <property type="entry name" value="GTA_holin_3TM"/>
</dbReference>
<name>A0A433MME2_9BURK</name>
<accession>A0A433MME2</accession>
<gene>
    <name evidence="2" type="ORF">EJP67_18660</name>
</gene>
<evidence type="ECO:0008006" key="4">
    <source>
        <dbReference type="Google" id="ProtNLM"/>
    </source>
</evidence>
<feature type="transmembrane region" description="Helical" evidence="1">
    <location>
        <begin position="101"/>
        <end position="121"/>
    </location>
</feature>
<comment type="caution">
    <text evidence="2">The sequence shown here is derived from an EMBL/GenBank/DDBJ whole genome shotgun (WGS) entry which is preliminary data.</text>
</comment>
<protein>
    <recommendedName>
        <fullName evidence="4">Holin of 3TMs, for gene-transfer release</fullName>
    </recommendedName>
</protein>